<organism evidence="16 17">
    <name type="scientific">Nitrosospira briensis</name>
    <dbReference type="NCBI Taxonomy" id="35799"/>
    <lineage>
        <taxon>Bacteria</taxon>
        <taxon>Pseudomonadati</taxon>
        <taxon>Pseudomonadota</taxon>
        <taxon>Betaproteobacteria</taxon>
        <taxon>Nitrosomonadales</taxon>
        <taxon>Nitrosomonadaceae</taxon>
        <taxon>Nitrosospira</taxon>
    </lineage>
</organism>
<evidence type="ECO:0000256" key="8">
    <source>
        <dbReference type="ARBA" id="ARBA00022840"/>
    </source>
</evidence>
<name>A0A1I4YLD8_9PROT</name>
<evidence type="ECO:0000256" key="3">
    <source>
        <dbReference type="ARBA" id="ARBA00012142"/>
    </source>
</evidence>
<dbReference type="EC" id="2.7.1.40" evidence="3 12"/>
<accession>A0A1I4YLD8</accession>
<dbReference type="InterPro" id="IPR015806">
    <property type="entry name" value="Pyrv_Knase_insert_dom_sf"/>
</dbReference>
<keyword evidence="9 13" id="KW-0460">Magnesium</keyword>
<evidence type="ECO:0000256" key="4">
    <source>
        <dbReference type="ARBA" id="ARBA00022679"/>
    </source>
</evidence>
<dbReference type="STRING" id="1266925.GCA_000619905_00070"/>
<dbReference type="AlphaFoldDB" id="A0A1I4YLD8"/>
<dbReference type="SUPFAM" id="SSF52935">
    <property type="entry name" value="PK C-terminal domain-like"/>
    <property type="match status" value="1"/>
</dbReference>
<dbReference type="Gene3D" id="3.40.1380.20">
    <property type="entry name" value="Pyruvate kinase, C-terminal domain"/>
    <property type="match status" value="1"/>
</dbReference>
<dbReference type="InterPro" id="IPR001697">
    <property type="entry name" value="Pyr_Knase"/>
</dbReference>
<dbReference type="SUPFAM" id="SSF51621">
    <property type="entry name" value="Phosphoenolpyruvate/pyruvate domain"/>
    <property type="match status" value="1"/>
</dbReference>
<evidence type="ECO:0000256" key="2">
    <source>
        <dbReference type="ARBA" id="ARBA00008663"/>
    </source>
</evidence>
<dbReference type="InterPro" id="IPR015793">
    <property type="entry name" value="Pyrv_Knase_brl"/>
</dbReference>
<keyword evidence="7 13" id="KW-0418">Kinase</keyword>
<dbReference type="PRINTS" id="PR01050">
    <property type="entry name" value="PYRUVTKNASE"/>
</dbReference>
<comment type="pathway">
    <text evidence="1 13">Carbohydrate degradation; glycolysis; pyruvate from D-glyceraldehyde 3-phosphate: step 5/5.</text>
</comment>
<comment type="catalytic activity">
    <reaction evidence="13">
        <text>pyruvate + ATP = phosphoenolpyruvate + ADP + H(+)</text>
        <dbReference type="Rhea" id="RHEA:18157"/>
        <dbReference type="ChEBI" id="CHEBI:15361"/>
        <dbReference type="ChEBI" id="CHEBI:15378"/>
        <dbReference type="ChEBI" id="CHEBI:30616"/>
        <dbReference type="ChEBI" id="CHEBI:58702"/>
        <dbReference type="ChEBI" id="CHEBI:456216"/>
        <dbReference type="EC" id="2.7.1.40"/>
    </reaction>
</comment>
<evidence type="ECO:0000256" key="11">
    <source>
        <dbReference type="ARBA" id="ARBA00023317"/>
    </source>
</evidence>
<dbReference type="Pfam" id="PF02887">
    <property type="entry name" value="PK_C"/>
    <property type="match status" value="1"/>
</dbReference>
<feature type="domain" description="Pyruvate kinase barrel" evidence="14">
    <location>
        <begin position="11"/>
        <end position="339"/>
    </location>
</feature>
<reference evidence="17" key="1">
    <citation type="submission" date="2016-10" db="EMBL/GenBank/DDBJ databases">
        <authorList>
            <person name="Varghese N."/>
        </authorList>
    </citation>
    <scope>NUCLEOTIDE SEQUENCE [LARGE SCALE GENOMIC DNA]</scope>
    <source>
        <strain evidence="17">Nsp8</strain>
    </source>
</reference>
<dbReference type="GO" id="GO:0000287">
    <property type="term" value="F:magnesium ion binding"/>
    <property type="evidence" value="ECO:0007669"/>
    <property type="project" value="UniProtKB-UniRule"/>
</dbReference>
<sequence>MDVTSMSRWTRTKIVCTLGPATDAPGVIERLIESGMDVARINASHGDHADHAKRIQRVRHAAQQCDQPVAVLIDLPGPKFRLGDLPDGCCKLVEGSIVMLAEEGDTADAAGDRREGSSFLPVRNPELLAALRAQERVFLADGSVELKVKIAASISNRVQCEVLIGGTVRSGSGINVPESALNELVPTDDDRRHLAFAVSQEVEWVGVSFVQSASDLARVRALLPSGEQPLLMAKIEKRRALANLDEIVEAADGVMVARGDLGVETDLAEIPIVQKRIITVANAWARPVITATQMLESMVEHEHPTRAEVTDVANAMLDGTDAVMLSAETAIGRFPIAAVKMLHRVLAATEAVHRISESCEPKDAGPLADKLHPYTSGFAKDALNVAACQLAVRAGARAVVVSIPSMAGALTIARFRPDVPLVMITDSGRLYRTLSLVRGVAPLFSTALDGVELQPCIAQAREWLFLQGLAQPGDQAVLLSVSGLPGNSGGEADTLQLVRMSR</sequence>
<dbReference type="Proteomes" id="UP000183107">
    <property type="component" value="Unassembled WGS sequence"/>
</dbReference>
<dbReference type="GO" id="GO:0016301">
    <property type="term" value="F:kinase activity"/>
    <property type="evidence" value="ECO:0007669"/>
    <property type="project" value="UniProtKB-KW"/>
</dbReference>
<evidence type="ECO:0000259" key="14">
    <source>
        <dbReference type="Pfam" id="PF00224"/>
    </source>
</evidence>
<keyword evidence="6" id="KW-0547">Nucleotide-binding</keyword>
<dbReference type="PANTHER" id="PTHR11817">
    <property type="entry name" value="PYRUVATE KINASE"/>
    <property type="match status" value="1"/>
</dbReference>
<evidence type="ECO:0000256" key="12">
    <source>
        <dbReference type="NCBIfam" id="TIGR01064"/>
    </source>
</evidence>
<dbReference type="InterPro" id="IPR036918">
    <property type="entry name" value="Pyrv_Knase_C_sf"/>
</dbReference>
<evidence type="ECO:0000256" key="13">
    <source>
        <dbReference type="RuleBase" id="RU000504"/>
    </source>
</evidence>
<keyword evidence="11 16" id="KW-0670">Pyruvate</keyword>
<gene>
    <name evidence="16" type="ORF">SAMN05216386_0762</name>
</gene>
<dbReference type="Gene3D" id="3.20.20.60">
    <property type="entry name" value="Phosphoenolpyruvate-binding domains"/>
    <property type="match status" value="1"/>
</dbReference>
<evidence type="ECO:0000313" key="17">
    <source>
        <dbReference type="Proteomes" id="UP000183107"/>
    </source>
</evidence>
<dbReference type="NCBIfam" id="TIGR01064">
    <property type="entry name" value="pyruv_kin"/>
    <property type="match status" value="1"/>
</dbReference>
<dbReference type="SUPFAM" id="SSF50800">
    <property type="entry name" value="PK beta-barrel domain-like"/>
    <property type="match status" value="1"/>
</dbReference>
<keyword evidence="10 13" id="KW-0324">Glycolysis</keyword>
<evidence type="ECO:0000256" key="9">
    <source>
        <dbReference type="ARBA" id="ARBA00022842"/>
    </source>
</evidence>
<dbReference type="GO" id="GO:0030955">
    <property type="term" value="F:potassium ion binding"/>
    <property type="evidence" value="ECO:0007669"/>
    <property type="project" value="UniProtKB-UniRule"/>
</dbReference>
<protein>
    <recommendedName>
        <fullName evidence="3 12">Pyruvate kinase</fullName>
        <ecNumber evidence="3 12">2.7.1.40</ecNumber>
    </recommendedName>
</protein>
<keyword evidence="5" id="KW-0479">Metal-binding</keyword>
<dbReference type="InterPro" id="IPR040442">
    <property type="entry name" value="Pyrv_kinase-like_dom_sf"/>
</dbReference>
<keyword evidence="8" id="KW-0067">ATP-binding</keyword>
<dbReference type="Gene3D" id="2.40.33.10">
    <property type="entry name" value="PK beta-barrel domain-like"/>
    <property type="match status" value="1"/>
</dbReference>
<dbReference type="EMBL" id="FOVJ01000001">
    <property type="protein sequence ID" value="SFN38861.1"/>
    <property type="molecule type" value="Genomic_DNA"/>
</dbReference>
<evidence type="ECO:0000256" key="7">
    <source>
        <dbReference type="ARBA" id="ARBA00022777"/>
    </source>
</evidence>
<dbReference type="RefSeq" id="WP_083396605.1">
    <property type="nucleotide sequence ID" value="NZ_FOVJ01000001.1"/>
</dbReference>
<evidence type="ECO:0000256" key="10">
    <source>
        <dbReference type="ARBA" id="ARBA00023152"/>
    </source>
</evidence>
<evidence type="ECO:0000313" key="16">
    <source>
        <dbReference type="EMBL" id="SFN38861.1"/>
    </source>
</evidence>
<keyword evidence="4 13" id="KW-0808">Transferase</keyword>
<dbReference type="GO" id="GO:0004743">
    <property type="term" value="F:pyruvate kinase activity"/>
    <property type="evidence" value="ECO:0007669"/>
    <property type="project" value="UniProtKB-UniRule"/>
</dbReference>
<dbReference type="InterPro" id="IPR015813">
    <property type="entry name" value="Pyrv/PenolPyrv_kinase-like_dom"/>
</dbReference>
<dbReference type="Pfam" id="PF00224">
    <property type="entry name" value="PK"/>
    <property type="match status" value="1"/>
</dbReference>
<comment type="similarity">
    <text evidence="2 13">Belongs to the pyruvate kinase family.</text>
</comment>
<evidence type="ECO:0000259" key="15">
    <source>
        <dbReference type="Pfam" id="PF02887"/>
    </source>
</evidence>
<dbReference type="GO" id="GO:0005524">
    <property type="term" value="F:ATP binding"/>
    <property type="evidence" value="ECO:0007669"/>
    <property type="project" value="UniProtKB-KW"/>
</dbReference>
<keyword evidence="17" id="KW-1185">Reference proteome</keyword>
<evidence type="ECO:0000256" key="5">
    <source>
        <dbReference type="ARBA" id="ARBA00022723"/>
    </source>
</evidence>
<dbReference type="InterPro" id="IPR015795">
    <property type="entry name" value="Pyrv_Knase_C"/>
</dbReference>
<dbReference type="InterPro" id="IPR011037">
    <property type="entry name" value="Pyrv_Knase-like_insert_dom_sf"/>
</dbReference>
<proteinExistence type="inferred from homology"/>
<evidence type="ECO:0000256" key="1">
    <source>
        <dbReference type="ARBA" id="ARBA00004997"/>
    </source>
</evidence>
<feature type="domain" description="Pyruvate kinase C-terminal" evidence="15">
    <location>
        <begin position="382"/>
        <end position="497"/>
    </location>
</feature>
<dbReference type="UniPathway" id="UPA00109">
    <property type="reaction ID" value="UER00188"/>
</dbReference>
<evidence type="ECO:0000256" key="6">
    <source>
        <dbReference type="ARBA" id="ARBA00022741"/>
    </source>
</evidence>